<accession>A0A1G7U265</accession>
<dbReference type="InterPro" id="IPR008978">
    <property type="entry name" value="HSP20-like_chaperone"/>
</dbReference>
<name>A0A1G7U265_9SPHI</name>
<dbReference type="Gene3D" id="2.60.40.790">
    <property type="match status" value="1"/>
</dbReference>
<dbReference type="SUPFAM" id="SSF49764">
    <property type="entry name" value="HSP20-like chaperones"/>
    <property type="match status" value="1"/>
</dbReference>
<dbReference type="RefSeq" id="WP_091164265.1">
    <property type="nucleotide sequence ID" value="NZ_CP071878.2"/>
</dbReference>
<dbReference type="OrthoDB" id="9814487at2"/>
<dbReference type="InterPro" id="IPR031107">
    <property type="entry name" value="Small_HSP"/>
</dbReference>
<dbReference type="EMBL" id="FNCG01000003">
    <property type="protein sequence ID" value="SDG41695.1"/>
    <property type="molecule type" value="Genomic_DNA"/>
</dbReference>
<dbReference type="Pfam" id="PF00011">
    <property type="entry name" value="HSP20"/>
    <property type="match status" value="1"/>
</dbReference>
<dbReference type="CDD" id="cd06464">
    <property type="entry name" value="ACD_sHsps-like"/>
    <property type="match status" value="1"/>
</dbReference>
<comment type="similarity">
    <text evidence="1 2">Belongs to the small heat shock protein (HSP20) family.</text>
</comment>
<organism evidence="3 4">
    <name type="scientific">Mucilaginibacter gossypii</name>
    <dbReference type="NCBI Taxonomy" id="551996"/>
    <lineage>
        <taxon>Bacteria</taxon>
        <taxon>Pseudomonadati</taxon>
        <taxon>Bacteroidota</taxon>
        <taxon>Sphingobacteriia</taxon>
        <taxon>Sphingobacteriales</taxon>
        <taxon>Sphingobacteriaceae</taxon>
        <taxon>Mucilaginibacter</taxon>
    </lineage>
</organism>
<dbReference type="InterPro" id="IPR002068">
    <property type="entry name" value="A-crystallin/Hsp20_dom"/>
</dbReference>
<keyword evidence="4" id="KW-1185">Reference proteome</keyword>
<dbReference type="AlphaFoldDB" id="A0A1G7U265"/>
<reference evidence="4" key="1">
    <citation type="submission" date="2016-10" db="EMBL/GenBank/DDBJ databases">
        <authorList>
            <person name="Varghese N."/>
            <person name="Submissions S."/>
        </authorList>
    </citation>
    <scope>NUCLEOTIDE SEQUENCE [LARGE SCALE GENOMIC DNA]</scope>
    <source>
        <strain evidence="4">Gh-67</strain>
    </source>
</reference>
<protein>
    <submittedName>
        <fullName evidence="3">Heat shock protein Hsp20</fullName>
    </submittedName>
</protein>
<evidence type="ECO:0000256" key="2">
    <source>
        <dbReference type="RuleBase" id="RU003616"/>
    </source>
</evidence>
<proteinExistence type="inferred from homology"/>
<keyword evidence="3" id="KW-0346">Stress response</keyword>
<gene>
    <name evidence="3" type="ORF">SAMN05192573_103345</name>
</gene>
<evidence type="ECO:0000313" key="4">
    <source>
        <dbReference type="Proteomes" id="UP000199705"/>
    </source>
</evidence>
<dbReference type="STRING" id="551996.SAMN05192573_103345"/>
<evidence type="ECO:0000313" key="3">
    <source>
        <dbReference type="EMBL" id="SDG41695.1"/>
    </source>
</evidence>
<dbReference type="PROSITE" id="PS01031">
    <property type="entry name" value="SHSP"/>
    <property type="match status" value="1"/>
</dbReference>
<evidence type="ECO:0000256" key="1">
    <source>
        <dbReference type="PROSITE-ProRule" id="PRU00285"/>
    </source>
</evidence>
<dbReference type="Proteomes" id="UP000199705">
    <property type="component" value="Unassembled WGS sequence"/>
</dbReference>
<sequence>MSTLVKSNNIPSLRSMMEDFWNNDNFFNHPFFNRELLPAVNIRDKKENYELEVAAPGFKKDDFNIGIENGLLTISAETREEHNEEKENYTRKEFSSSSFTRSFNLPEDVDDEHIKANYKNGLLTIDIRKTTPAVAEKKKINID</sequence>
<dbReference type="PANTHER" id="PTHR11527">
    <property type="entry name" value="HEAT-SHOCK PROTEIN 20 FAMILY MEMBER"/>
    <property type="match status" value="1"/>
</dbReference>